<dbReference type="Gene3D" id="2.60.40.1120">
    <property type="entry name" value="Carboxypeptidase-like, regulatory domain"/>
    <property type="match status" value="1"/>
</dbReference>
<dbReference type="SUPFAM" id="SSF49464">
    <property type="entry name" value="Carboxypeptidase regulatory domain-like"/>
    <property type="match status" value="1"/>
</dbReference>
<dbReference type="InterPro" id="IPR058093">
    <property type="entry name" value="LA_2272-like"/>
</dbReference>
<proteinExistence type="predicted"/>
<evidence type="ECO:0000313" key="1">
    <source>
        <dbReference type="EMBL" id="WCT14840.1"/>
    </source>
</evidence>
<evidence type="ECO:0000313" key="2">
    <source>
        <dbReference type="Proteomes" id="UP001216139"/>
    </source>
</evidence>
<accession>A0ABY7TE94</accession>
<reference evidence="1 2" key="1">
    <citation type="submission" date="2023-02" db="EMBL/GenBank/DDBJ databases">
        <title>Genome sequence of Mucilaginibacter jinjuensis strain KACC 16571.</title>
        <authorList>
            <person name="Kim S."/>
            <person name="Heo J."/>
            <person name="Kwon S.-W."/>
        </authorList>
    </citation>
    <scope>NUCLEOTIDE SEQUENCE [LARGE SCALE GENOMIC DNA]</scope>
    <source>
        <strain evidence="1 2">KACC 16571</strain>
    </source>
</reference>
<gene>
    <name evidence="1" type="ORF">PQO05_12920</name>
</gene>
<dbReference type="InterPro" id="IPR008969">
    <property type="entry name" value="CarboxyPept-like_regulatory"/>
</dbReference>
<keyword evidence="2" id="KW-1185">Reference proteome</keyword>
<dbReference type="RefSeq" id="WP_273633333.1">
    <property type="nucleotide sequence ID" value="NZ_CP117167.1"/>
</dbReference>
<name>A0ABY7TE94_9SPHI</name>
<evidence type="ECO:0008006" key="3">
    <source>
        <dbReference type="Google" id="ProtNLM"/>
    </source>
</evidence>
<organism evidence="1 2">
    <name type="scientific">Mucilaginibacter jinjuensis</name>
    <dbReference type="NCBI Taxonomy" id="1176721"/>
    <lineage>
        <taxon>Bacteria</taxon>
        <taxon>Pseudomonadati</taxon>
        <taxon>Bacteroidota</taxon>
        <taxon>Sphingobacteriia</taxon>
        <taxon>Sphingobacteriales</taxon>
        <taxon>Sphingobacteriaceae</taxon>
        <taxon>Mucilaginibacter</taxon>
    </lineage>
</organism>
<dbReference type="NCBIfam" id="NF047436">
    <property type="entry name" value="LA_2272_repeat"/>
    <property type="match status" value="1"/>
</dbReference>
<dbReference type="EMBL" id="CP117167">
    <property type="protein sequence ID" value="WCT14840.1"/>
    <property type="molecule type" value="Genomic_DNA"/>
</dbReference>
<sequence>MANRSSLNKPYLMPKPYTQILKFFYLSILMLGIFTQVHAQGLLGKKLSVSFSHEHLGKVLEAIGNQGGFYFSYSGSQLSKDSLVSVTSNNEPVLSIVKHLLGNKYEFEERKNYIIITLALPHLSLINADITNDNNTYSVSGIVTDEASGERLMNASVYEKDQLVSALTDEHGYFKLRFRSPNLGSVAITLSKRLYRDTTIRFLQTVLVNVRNDRPLYEDARNKSRSVERTSLGRLFISTRQMIQSMNIPDFFASRPFQISLTPGLSSHGMFSSQVVNKFSLNLIGGYTAGVDGLEIGGLFNINKQDTRYLQAAGIFNLVGGNVRGLQVAGVHNFAIDTVRGVQVAGFINKAEGEVHGMQLSVLNNEAHKLKGLQIGLVNVADTSCGASIGLINIVRNGFYKVSFTANNLMNTNVTLKTGTHAFYSTLLTGANLSTDKKMYAFGLGIGHDFMFSKKFYASTEVDYQFANTGLWDDRWAQAKLLLNFQITKNISLIAGPTYNHYNHSGTFQIDGYKNITNVPKYEDYKGYEPGDNGHQTKNFWGWEAGLAFNSVFTKSPDKRTDTSHGWSLGLAGTIGVGWDQPYKAVYGGELFTQRNLGNNLSAVLSVGYTYFSVLNNYHWAYSKITDSYAIESLATPYKIIPIKVGIRSKLTKGLYIGGDLGEAFSKHDDGMYTVINGVHSHIIGDSQTIKSFVYSPTLGFDFGNGLDASLKFEDYTGFYQIKQFAFRLAYRIKLSQ</sequence>
<dbReference type="Proteomes" id="UP001216139">
    <property type="component" value="Chromosome"/>
</dbReference>
<protein>
    <recommendedName>
        <fullName evidence="3">Carboxypeptidase-like protein</fullName>
    </recommendedName>
</protein>